<dbReference type="EMBL" id="FQWT01000005">
    <property type="protein sequence ID" value="SHH69156.1"/>
    <property type="molecule type" value="Genomic_DNA"/>
</dbReference>
<reference evidence="2" key="1">
    <citation type="submission" date="2016-11" db="EMBL/GenBank/DDBJ databases">
        <authorList>
            <person name="Varghese N."/>
            <person name="Submissions S."/>
        </authorList>
    </citation>
    <scope>NUCLEOTIDE SEQUENCE [LARGE SCALE GENOMIC DNA]</scope>
    <source>
        <strain evidence="2">DSM 19055</strain>
    </source>
</reference>
<proteinExistence type="predicted"/>
<dbReference type="STRING" id="421058.SAMN05421866_3501"/>
<evidence type="ECO:0000313" key="2">
    <source>
        <dbReference type="Proteomes" id="UP000184047"/>
    </source>
</evidence>
<dbReference type="AlphaFoldDB" id="A0A1M5V1V4"/>
<protein>
    <submittedName>
        <fullName evidence="1">Uncharacterized protein</fullName>
    </submittedName>
</protein>
<sequence length="144" mass="16316">MIRNILNLEKQGLKNYSHCNLNCLGSGVFNLGSMACNCKNIDFGSEENFAQQIMVDIPSHMEGYKQARFKEGLSDKICIDPCIIDEVKELWSLGIETHGCCCGHNKTESFVNVHEKDIEKMLSLGYVQNHPDKSRKDTFRLKSV</sequence>
<organism evidence="1 2">
    <name type="scientific">Chryseobacterium oranimense</name>
    <dbReference type="NCBI Taxonomy" id="421058"/>
    <lineage>
        <taxon>Bacteria</taxon>
        <taxon>Pseudomonadati</taxon>
        <taxon>Bacteroidota</taxon>
        <taxon>Flavobacteriia</taxon>
        <taxon>Flavobacteriales</taxon>
        <taxon>Weeksellaceae</taxon>
        <taxon>Chryseobacterium group</taxon>
        <taxon>Chryseobacterium</taxon>
    </lineage>
</organism>
<keyword evidence="2" id="KW-1185">Reference proteome</keyword>
<accession>A0A1M5V1V4</accession>
<gene>
    <name evidence="1" type="ORF">SAMN05421866_3501</name>
</gene>
<name>A0A1M5V1V4_9FLAO</name>
<dbReference type="Proteomes" id="UP000184047">
    <property type="component" value="Unassembled WGS sequence"/>
</dbReference>
<evidence type="ECO:0000313" key="1">
    <source>
        <dbReference type="EMBL" id="SHH69156.1"/>
    </source>
</evidence>